<reference evidence="5 6" key="1">
    <citation type="journal article" date="2018" name="Arch. Microbiol.">
        <title>New insights into the metabolic potential of the phototrophic purple bacterium Rhodopila globiformis DSM 161(T) from its draft genome sequence and evidence for a vanadium-dependent nitrogenase.</title>
        <authorList>
            <person name="Imhoff J.F."/>
            <person name="Rahn T."/>
            <person name="Kunzel S."/>
            <person name="Neulinger S.C."/>
        </authorList>
    </citation>
    <scope>NUCLEOTIDE SEQUENCE [LARGE SCALE GENOMIC DNA]</scope>
    <source>
        <strain evidence="5 6">DSM 16996</strain>
    </source>
</reference>
<evidence type="ECO:0000256" key="3">
    <source>
        <dbReference type="ARBA" id="ARBA00022840"/>
    </source>
</evidence>
<dbReference type="NCBIfam" id="NF006038">
    <property type="entry name" value="PRK08181.1"/>
    <property type="match status" value="1"/>
</dbReference>
<dbReference type="GO" id="GO:0005524">
    <property type="term" value="F:ATP binding"/>
    <property type="evidence" value="ECO:0007669"/>
    <property type="project" value="UniProtKB-KW"/>
</dbReference>
<evidence type="ECO:0000256" key="1">
    <source>
        <dbReference type="ARBA" id="ARBA00008059"/>
    </source>
</evidence>
<sequence length="254" mass="28238">MTDATFLASLLTELRLPSIARNWRRIAETVDRVGWPAQKTIAALMEIEVAERASRRIQRHRDQSEAPAGRTVASFDFDAAPGVRKQHLLALGAGGDWIRNGDNLLLFGKSGTGKSHAMAAICHALIDAGRRVLFTRTIDIVQRLQAARRDLALIGALDKLDKFDLIVLDDLSYVRKDQAETSVLFELIAHRYERHSIAITANQAFSAWATVFPDAAMTAAAVDRLVHHATIIEMNGESYRRAVQFSIQSRHSED</sequence>
<feature type="domain" description="AAA+ ATPase" evidence="4">
    <location>
        <begin position="100"/>
        <end position="233"/>
    </location>
</feature>
<dbReference type="SMART" id="SM00382">
    <property type="entry name" value="AAA"/>
    <property type="match status" value="1"/>
</dbReference>
<comment type="caution">
    <text evidence="5">The sequence shown here is derived from an EMBL/GenBank/DDBJ whole genome shotgun (WGS) entry which is preliminary data.</text>
</comment>
<dbReference type="PANTHER" id="PTHR30050:SF4">
    <property type="entry name" value="ATP-BINDING PROTEIN RV3427C IN INSERTION SEQUENCE-RELATED"/>
    <property type="match status" value="1"/>
</dbReference>
<dbReference type="InterPro" id="IPR002611">
    <property type="entry name" value="IstB_ATP-bd"/>
</dbReference>
<keyword evidence="3" id="KW-0067">ATP-binding</keyword>
<keyword evidence="2" id="KW-0547">Nucleotide-binding</keyword>
<organism evidence="5 6">
    <name type="scientific">Rhodoblastus sphagnicola</name>
    <dbReference type="NCBI Taxonomy" id="333368"/>
    <lineage>
        <taxon>Bacteria</taxon>
        <taxon>Pseudomonadati</taxon>
        <taxon>Pseudomonadota</taxon>
        <taxon>Alphaproteobacteria</taxon>
        <taxon>Hyphomicrobiales</taxon>
        <taxon>Rhodoblastaceae</taxon>
        <taxon>Rhodoblastus</taxon>
    </lineage>
</organism>
<dbReference type="InterPro" id="IPR028350">
    <property type="entry name" value="DNAC/IstB-like"/>
</dbReference>
<gene>
    <name evidence="5" type="ORF">CCR94_01215</name>
</gene>
<proteinExistence type="inferred from homology"/>
<dbReference type="CDD" id="cd00009">
    <property type="entry name" value="AAA"/>
    <property type="match status" value="1"/>
</dbReference>
<dbReference type="PANTHER" id="PTHR30050">
    <property type="entry name" value="CHROMOSOMAL REPLICATION INITIATOR PROTEIN DNAA"/>
    <property type="match status" value="1"/>
</dbReference>
<name>A0A2S6NFY7_9HYPH</name>
<comment type="similarity">
    <text evidence="1">Belongs to the IS21/IS1162 putative ATP-binding protein family.</text>
</comment>
<dbReference type="EMBL" id="NHSJ01000018">
    <property type="protein sequence ID" value="PPQ33504.1"/>
    <property type="molecule type" value="Genomic_DNA"/>
</dbReference>
<evidence type="ECO:0000256" key="2">
    <source>
        <dbReference type="ARBA" id="ARBA00022741"/>
    </source>
</evidence>
<keyword evidence="6" id="KW-1185">Reference proteome</keyword>
<dbReference type="InterPro" id="IPR027417">
    <property type="entry name" value="P-loop_NTPase"/>
</dbReference>
<evidence type="ECO:0000259" key="4">
    <source>
        <dbReference type="SMART" id="SM00382"/>
    </source>
</evidence>
<dbReference type="InterPro" id="IPR047661">
    <property type="entry name" value="IstB"/>
</dbReference>
<dbReference type="PIRSF" id="PIRSF003073">
    <property type="entry name" value="DNAC_TnpB_IstB"/>
    <property type="match status" value="1"/>
</dbReference>
<dbReference type="GO" id="GO:0006260">
    <property type="term" value="P:DNA replication"/>
    <property type="evidence" value="ECO:0007669"/>
    <property type="project" value="TreeGrafter"/>
</dbReference>
<evidence type="ECO:0000313" key="6">
    <source>
        <dbReference type="Proteomes" id="UP000239089"/>
    </source>
</evidence>
<dbReference type="RefSeq" id="WP_104506068.1">
    <property type="nucleotide sequence ID" value="NZ_JACIGC010000014.1"/>
</dbReference>
<dbReference type="SUPFAM" id="SSF52540">
    <property type="entry name" value="P-loop containing nucleoside triphosphate hydrolases"/>
    <property type="match status" value="1"/>
</dbReference>
<protein>
    <recommendedName>
        <fullName evidence="4">AAA+ ATPase domain-containing protein</fullName>
    </recommendedName>
</protein>
<dbReference type="Proteomes" id="UP000239089">
    <property type="component" value="Unassembled WGS sequence"/>
</dbReference>
<dbReference type="Gene3D" id="3.40.50.300">
    <property type="entry name" value="P-loop containing nucleotide triphosphate hydrolases"/>
    <property type="match status" value="1"/>
</dbReference>
<dbReference type="AlphaFoldDB" id="A0A2S6NFY7"/>
<accession>A0A2S6NFY7</accession>
<dbReference type="Pfam" id="PF01695">
    <property type="entry name" value="IstB_IS21"/>
    <property type="match status" value="1"/>
</dbReference>
<dbReference type="InterPro" id="IPR003593">
    <property type="entry name" value="AAA+_ATPase"/>
</dbReference>
<evidence type="ECO:0000313" key="5">
    <source>
        <dbReference type="EMBL" id="PPQ33504.1"/>
    </source>
</evidence>
<dbReference type="NCBIfam" id="NF038214">
    <property type="entry name" value="IS21_help_AAA"/>
    <property type="match status" value="1"/>
</dbReference>
<dbReference type="OrthoDB" id="8150723at2"/>